<gene>
    <name evidence="2" type="ORF">Tci_911995</name>
</gene>
<reference evidence="2" key="1">
    <citation type="journal article" date="2019" name="Sci. Rep.">
        <title>Draft genome of Tanacetum cinerariifolium, the natural source of mosquito coil.</title>
        <authorList>
            <person name="Yamashiro T."/>
            <person name="Shiraishi A."/>
            <person name="Satake H."/>
            <person name="Nakayama K."/>
        </authorList>
    </citation>
    <scope>NUCLEOTIDE SEQUENCE</scope>
</reference>
<protein>
    <recommendedName>
        <fullName evidence="1">Secretion system C-terminal sorting domain-containing protein</fullName>
    </recommendedName>
</protein>
<name>A0A699W2V1_TANCI</name>
<feature type="non-terminal residue" evidence="2">
    <location>
        <position position="1"/>
    </location>
</feature>
<organism evidence="2">
    <name type="scientific">Tanacetum cinerariifolium</name>
    <name type="common">Dalmatian daisy</name>
    <name type="synonym">Chrysanthemum cinerariifolium</name>
    <dbReference type="NCBI Taxonomy" id="118510"/>
    <lineage>
        <taxon>Eukaryota</taxon>
        <taxon>Viridiplantae</taxon>
        <taxon>Streptophyta</taxon>
        <taxon>Embryophyta</taxon>
        <taxon>Tracheophyta</taxon>
        <taxon>Spermatophyta</taxon>
        <taxon>Magnoliopsida</taxon>
        <taxon>eudicotyledons</taxon>
        <taxon>Gunneridae</taxon>
        <taxon>Pentapetalae</taxon>
        <taxon>asterids</taxon>
        <taxon>campanulids</taxon>
        <taxon>Asterales</taxon>
        <taxon>Asteraceae</taxon>
        <taxon>Asteroideae</taxon>
        <taxon>Anthemideae</taxon>
        <taxon>Anthemidinae</taxon>
        <taxon>Tanacetum</taxon>
    </lineage>
</organism>
<comment type="caution">
    <text evidence="2">The sequence shown here is derived from an EMBL/GenBank/DDBJ whole genome shotgun (WGS) entry which is preliminary data.</text>
</comment>
<proteinExistence type="predicted"/>
<dbReference type="NCBIfam" id="TIGR04183">
    <property type="entry name" value="Por_Secre_tail"/>
    <property type="match status" value="1"/>
</dbReference>
<dbReference type="EMBL" id="BKCJ011526521">
    <property type="protein sequence ID" value="GFD40026.1"/>
    <property type="molecule type" value="Genomic_DNA"/>
</dbReference>
<dbReference type="Pfam" id="PF18962">
    <property type="entry name" value="Por_Secre_tail"/>
    <property type="match status" value="1"/>
</dbReference>
<feature type="domain" description="Secretion system C-terminal sorting" evidence="1">
    <location>
        <begin position="74"/>
        <end position="149"/>
    </location>
</feature>
<dbReference type="InterPro" id="IPR026444">
    <property type="entry name" value="Secre_tail"/>
</dbReference>
<evidence type="ECO:0000313" key="2">
    <source>
        <dbReference type="EMBL" id="GFD40026.1"/>
    </source>
</evidence>
<sequence length="152" mass="15902">RTASVTINVIDVRCGNKFDKVTVCHKGKALCIGADGVADHLGHGDMVGACDKLATPSLQAGEDVAESLQLTASPNPTSAHTTLAFTLTESSSYRLEVINMQGALVAVVAEGTGDAGESFSHEFNRGHLVPGLYMVRLVAGKQSKATKLILHD</sequence>
<dbReference type="AlphaFoldDB" id="A0A699W2V1"/>
<evidence type="ECO:0000259" key="1">
    <source>
        <dbReference type="Pfam" id="PF18962"/>
    </source>
</evidence>
<accession>A0A699W2V1</accession>